<sequence length="300" mass="32966">MTKTIHPDEIPQPDLHGILLTAVAPRPICFASTVDAEGNVNLSPFSYFNVFSSNPPVLIFSPARSGRDNTHKHSYLNVKEVPEVVINIVNHPIVEQMSLSSTAYERGVDEFIKSGLTPVASDKVKPPRVGEAPVSFECTVQQTIELAEEPGAGNLIIAKVELIHINENYLNDQGKLDTQKLDLVGRMGGSWYIRAAGDALFEIPKPIRTKGIGVDALPEGIRESDVLTGNNLGRLGNLEKLPSEEEIKNIQQDDEVRMMGKKVGDNPEKLKMQLHWLAQQIINEGETAKAMAVLLYAETL</sequence>
<dbReference type="PANTHER" id="PTHR33798:SF5">
    <property type="entry name" value="FLAVIN REDUCTASE LIKE DOMAIN-CONTAINING PROTEIN"/>
    <property type="match status" value="1"/>
</dbReference>
<evidence type="ECO:0000313" key="7">
    <source>
        <dbReference type="Proteomes" id="UP000291981"/>
    </source>
</evidence>
<accession>A0A4V2HSA8</accession>
<evidence type="ECO:0000256" key="2">
    <source>
        <dbReference type="ARBA" id="ARBA00022630"/>
    </source>
</evidence>
<dbReference type="SUPFAM" id="SSF50475">
    <property type="entry name" value="FMN-binding split barrel"/>
    <property type="match status" value="1"/>
</dbReference>
<dbReference type="PANTHER" id="PTHR33798">
    <property type="entry name" value="FLAVOPROTEIN OXYGENASE"/>
    <property type="match status" value="1"/>
</dbReference>
<evidence type="ECO:0000256" key="4">
    <source>
        <dbReference type="ARBA" id="ARBA00038054"/>
    </source>
</evidence>
<protein>
    <submittedName>
        <fullName evidence="6">Flavin reductase family protein</fullName>
    </submittedName>
</protein>
<feature type="domain" description="Flavin reductase like" evidence="5">
    <location>
        <begin position="23"/>
        <end position="178"/>
    </location>
</feature>
<dbReference type="EMBL" id="SGIU01000002">
    <property type="protein sequence ID" value="TAI47070.1"/>
    <property type="molecule type" value="Genomic_DNA"/>
</dbReference>
<dbReference type="GO" id="GO:0010181">
    <property type="term" value="F:FMN binding"/>
    <property type="evidence" value="ECO:0007669"/>
    <property type="project" value="InterPro"/>
</dbReference>
<dbReference type="OrthoDB" id="9794638at2"/>
<dbReference type="Proteomes" id="UP000291981">
    <property type="component" value="Unassembled WGS sequence"/>
</dbReference>
<gene>
    <name evidence="6" type="ORF">EW142_10275</name>
</gene>
<keyword evidence="7" id="KW-1185">Reference proteome</keyword>
<comment type="cofactor">
    <cofactor evidence="1">
        <name>FMN</name>
        <dbReference type="ChEBI" id="CHEBI:58210"/>
    </cofactor>
</comment>
<reference evidence="6 7" key="1">
    <citation type="submission" date="2019-02" db="EMBL/GenBank/DDBJ databases">
        <title>Draft genome sequence of Muricauda sp. 176CP4-71.</title>
        <authorList>
            <person name="Park J.-S."/>
        </authorList>
    </citation>
    <scope>NUCLEOTIDE SEQUENCE [LARGE SCALE GENOMIC DNA]</scope>
    <source>
        <strain evidence="6 7">176CP4-71</strain>
    </source>
</reference>
<evidence type="ECO:0000256" key="3">
    <source>
        <dbReference type="ARBA" id="ARBA00022643"/>
    </source>
</evidence>
<keyword evidence="2" id="KW-0285">Flavoprotein</keyword>
<dbReference type="SMART" id="SM00903">
    <property type="entry name" value="Flavin_Reduct"/>
    <property type="match status" value="1"/>
</dbReference>
<name>A0A4V2HSA8_9FLAO</name>
<proteinExistence type="inferred from homology"/>
<evidence type="ECO:0000259" key="5">
    <source>
        <dbReference type="SMART" id="SM00903"/>
    </source>
</evidence>
<dbReference type="Gene3D" id="2.30.110.10">
    <property type="entry name" value="Electron Transport, Fmn-binding Protein, Chain A"/>
    <property type="match status" value="1"/>
</dbReference>
<dbReference type="AlphaFoldDB" id="A0A4V2HSA8"/>
<organism evidence="6 7">
    <name type="scientific">Flagellimonas allohymeniacidonis</name>
    <dbReference type="NCBI Taxonomy" id="2517819"/>
    <lineage>
        <taxon>Bacteria</taxon>
        <taxon>Pseudomonadati</taxon>
        <taxon>Bacteroidota</taxon>
        <taxon>Flavobacteriia</taxon>
        <taxon>Flavobacteriales</taxon>
        <taxon>Flavobacteriaceae</taxon>
        <taxon>Flagellimonas</taxon>
    </lineage>
</organism>
<keyword evidence="3" id="KW-0288">FMN</keyword>
<dbReference type="InterPro" id="IPR012349">
    <property type="entry name" value="Split_barrel_FMN-bd"/>
</dbReference>
<evidence type="ECO:0000256" key="1">
    <source>
        <dbReference type="ARBA" id="ARBA00001917"/>
    </source>
</evidence>
<evidence type="ECO:0000313" key="6">
    <source>
        <dbReference type="EMBL" id="TAI47070.1"/>
    </source>
</evidence>
<dbReference type="Pfam" id="PF01613">
    <property type="entry name" value="Flavin_Reduct"/>
    <property type="match status" value="1"/>
</dbReference>
<dbReference type="RefSeq" id="WP_130613549.1">
    <property type="nucleotide sequence ID" value="NZ_SGIU01000002.1"/>
</dbReference>
<dbReference type="GO" id="GO:0016646">
    <property type="term" value="F:oxidoreductase activity, acting on the CH-NH group of donors, NAD or NADP as acceptor"/>
    <property type="evidence" value="ECO:0007669"/>
    <property type="project" value="UniProtKB-ARBA"/>
</dbReference>
<comment type="caution">
    <text evidence="6">The sequence shown here is derived from an EMBL/GenBank/DDBJ whole genome shotgun (WGS) entry which is preliminary data.</text>
</comment>
<comment type="similarity">
    <text evidence="4">Belongs to the flavoredoxin family.</text>
</comment>
<dbReference type="InterPro" id="IPR002563">
    <property type="entry name" value="Flavin_Rdtase-like_dom"/>
</dbReference>